<evidence type="ECO:0000313" key="9">
    <source>
        <dbReference type="EMBL" id="SMB90005.1"/>
    </source>
</evidence>
<dbReference type="EMBL" id="LT838272">
    <property type="protein sequence ID" value="SMB90005.1"/>
    <property type="molecule type" value="Genomic_DNA"/>
</dbReference>
<dbReference type="PANTHER" id="PTHR43833:SF5">
    <property type="entry name" value="TRK SYSTEM POTASSIUM UPTAKE PROTEIN TRKA"/>
    <property type="match status" value="1"/>
</dbReference>
<dbReference type="Gene3D" id="3.40.50.720">
    <property type="entry name" value="NAD(P)-binding Rossmann-like Domain"/>
    <property type="match status" value="1"/>
</dbReference>
<protein>
    <recommendedName>
        <fullName evidence="1">Trk system potassium uptake protein TrkA</fullName>
    </recommendedName>
</protein>
<evidence type="ECO:0000259" key="8">
    <source>
        <dbReference type="PROSITE" id="PS51202"/>
    </source>
</evidence>
<sequence>MYMIVAGGGKVGYNLTLTLLKNGHEVTLIEKDSQRCRWLEDHLGDIVVHGDATEVGTLEAAGAKRASILAAVTGSDEDNILICRLAQDIFGIRRVIGRVNYPQNEDTFRLLGINNLVNSTRLIYHLMLQEVNICGLVPLLTLKGGEFEFVDVRLAPGAPAAHVAIKNLILPERSLLLAVLREDELIFPRGDVVLQPGDHIIAITVTSEAEALRRALVGEVEE</sequence>
<dbReference type="Pfam" id="PF02254">
    <property type="entry name" value="TrkA_N"/>
    <property type="match status" value="1"/>
</dbReference>
<evidence type="ECO:0000256" key="2">
    <source>
        <dbReference type="ARBA" id="ARBA00022448"/>
    </source>
</evidence>
<evidence type="ECO:0000313" key="10">
    <source>
        <dbReference type="Proteomes" id="UP000192569"/>
    </source>
</evidence>
<dbReference type="InterPro" id="IPR050721">
    <property type="entry name" value="Trk_Ktr_HKT_K-transport"/>
</dbReference>
<dbReference type="PROSITE" id="PS51201">
    <property type="entry name" value="RCK_N"/>
    <property type="match status" value="1"/>
</dbReference>
<dbReference type="SUPFAM" id="SSF116726">
    <property type="entry name" value="TrkA C-terminal domain-like"/>
    <property type="match status" value="1"/>
</dbReference>
<evidence type="ECO:0000259" key="7">
    <source>
        <dbReference type="PROSITE" id="PS51201"/>
    </source>
</evidence>
<keyword evidence="5" id="KW-0520">NAD</keyword>
<dbReference type="SUPFAM" id="SSF51735">
    <property type="entry name" value="NAD(P)-binding Rossmann-fold domains"/>
    <property type="match status" value="1"/>
</dbReference>
<dbReference type="InterPro" id="IPR006036">
    <property type="entry name" value="K_uptake_TrkA"/>
</dbReference>
<evidence type="ECO:0000256" key="4">
    <source>
        <dbReference type="ARBA" id="ARBA00022958"/>
    </source>
</evidence>
<dbReference type="AlphaFoldDB" id="A0A1W1V9N7"/>
<keyword evidence="2" id="KW-0813">Transport</keyword>
<dbReference type="InterPro" id="IPR036721">
    <property type="entry name" value="RCK_C_sf"/>
</dbReference>
<evidence type="ECO:0000256" key="3">
    <source>
        <dbReference type="ARBA" id="ARBA00022538"/>
    </source>
</evidence>
<dbReference type="Gene3D" id="3.30.70.1450">
    <property type="entry name" value="Regulator of K+ conductance, C-terminal domain"/>
    <property type="match status" value="1"/>
</dbReference>
<evidence type="ECO:0000256" key="6">
    <source>
        <dbReference type="ARBA" id="ARBA00023065"/>
    </source>
</evidence>
<feature type="domain" description="RCK N-terminal" evidence="7">
    <location>
        <begin position="1"/>
        <end position="117"/>
    </location>
</feature>
<dbReference type="GO" id="GO:0015079">
    <property type="term" value="F:potassium ion transmembrane transporter activity"/>
    <property type="evidence" value="ECO:0007669"/>
    <property type="project" value="InterPro"/>
</dbReference>
<name>A0A1W1V9N7_9FIRM</name>
<keyword evidence="3" id="KW-0633">Potassium transport</keyword>
<keyword evidence="4" id="KW-0630">Potassium</keyword>
<accession>A0A1W1V9N7</accession>
<dbReference type="RefSeq" id="WP_084663249.1">
    <property type="nucleotide sequence ID" value="NZ_LT838272.1"/>
</dbReference>
<proteinExistence type="predicted"/>
<reference evidence="9 10" key="1">
    <citation type="submission" date="2017-04" db="EMBL/GenBank/DDBJ databases">
        <authorList>
            <person name="Afonso C.L."/>
            <person name="Miller P.J."/>
            <person name="Scott M.A."/>
            <person name="Spackman E."/>
            <person name="Goraichik I."/>
            <person name="Dimitrov K.M."/>
            <person name="Suarez D.L."/>
            <person name="Swayne D.E."/>
        </authorList>
    </citation>
    <scope>NUCLEOTIDE SEQUENCE [LARGE SCALE GENOMIC DNA]</scope>
    <source>
        <strain evidence="9 10">ToBE</strain>
    </source>
</reference>
<gene>
    <name evidence="9" type="ORF">SAMN00808754_0238</name>
</gene>
<dbReference type="PRINTS" id="PR00335">
    <property type="entry name" value="KUPTAKETRKA"/>
</dbReference>
<dbReference type="Proteomes" id="UP000192569">
    <property type="component" value="Chromosome I"/>
</dbReference>
<keyword evidence="10" id="KW-1185">Reference proteome</keyword>
<evidence type="ECO:0000256" key="5">
    <source>
        <dbReference type="ARBA" id="ARBA00023027"/>
    </source>
</evidence>
<dbReference type="PROSITE" id="PS51202">
    <property type="entry name" value="RCK_C"/>
    <property type="match status" value="1"/>
</dbReference>
<dbReference type="GO" id="GO:0005886">
    <property type="term" value="C:plasma membrane"/>
    <property type="evidence" value="ECO:0007669"/>
    <property type="project" value="InterPro"/>
</dbReference>
<organism evidence="9 10">
    <name type="scientific">Thermanaeromonas toyohensis ToBE</name>
    <dbReference type="NCBI Taxonomy" id="698762"/>
    <lineage>
        <taxon>Bacteria</taxon>
        <taxon>Bacillati</taxon>
        <taxon>Bacillota</taxon>
        <taxon>Clostridia</taxon>
        <taxon>Neomoorellales</taxon>
        <taxon>Neomoorellaceae</taxon>
        <taxon>Thermanaeromonas</taxon>
    </lineage>
</organism>
<keyword evidence="6" id="KW-0406">Ion transport</keyword>
<dbReference type="InterPro" id="IPR006037">
    <property type="entry name" value="RCK_C"/>
</dbReference>
<evidence type="ECO:0000256" key="1">
    <source>
        <dbReference type="ARBA" id="ARBA00017378"/>
    </source>
</evidence>
<dbReference type="OrthoDB" id="9775180at2"/>
<dbReference type="InterPro" id="IPR003148">
    <property type="entry name" value="RCK_N"/>
</dbReference>
<dbReference type="PANTHER" id="PTHR43833">
    <property type="entry name" value="POTASSIUM CHANNEL PROTEIN 2-RELATED-RELATED"/>
    <property type="match status" value="1"/>
</dbReference>
<feature type="domain" description="RCK C-terminal" evidence="8">
    <location>
        <begin position="137"/>
        <end position="218"/>
    </location>
</feature>
<dbReference type="STRING" id="698762.SAMN00808754_0238"/>
<dbReference type="InterPro" id="IPR036291">
    <property type="entry name" value="NAD(P)-bd_dom_sf"/>
</dbReference>
<dbReference type="Pfam" id="PF02080">
    <property type="entry name" value="TrkA_C"/>
    <property type="match status" value="1"/>
</dbReference>